<feature type="compositionally biased region" description="Pro residues" evidence="1">
    <location>
        <begin position="195"/>
        <end position="209"/>
    </location>
</feature>
<feature type="compositionally biased region" description="Low complexity" evidence="1">
    <location>
        <begin position="115"/>
        <end position="144"/>
    </location>
</feature>
<evidence type="ECO:0000313" key="2">
    <source>
        <dbReference type="EMBL" id="CAA9562561.1"/>
    </source>
</evidence>
<feature type="region of interest" description="Disordered" evidence="1">
    <location>
        <begin position="1"/>
        <end position="213"/>
    </location>
</feature>
<dbReference type="AlphaFoldDB" id="A0A6J4UZL8"/>
<sequence length="250" mass="25504">MANQQVGHRDLRPSARPAGCRAPSAGRGSNTSPGRTPGPSVQVLLQVLGSGAGSTQRATRPNLGRCGEPMGTMAQPRQWPVRAVPESCGGVAGWGPWAPAPPPTSASGPSPTPTPGWRGPSSPAPTASPSAASSAGWRGSAMASHSPIGPVREAPRTSPLASARRLRRRPRRTPTLPSTSTARRRRGAVASSCRPTPPSSTPSSRPPPSASRRCAGARSFYAVVAAVGQALASVTDGDAQAFYRTAGYPA</sequence>
<name>A0A6J4UZL8_9BACT</name>
<protein>
    <submittedName>
        <fullName evidence="2">Uncharacterized protein</fullName>
    </submittedName>
</protein>
<feature type="compositionally biased region" description="Pro residues" evidence="1">
    <location>
        <begin position="98"/>
        <end position="114"/>
    </location>
</feature>
<accession>A0A6J4UZL8</accession>
<dbReference type="EMBL" id="CADCWL010000085">
    <property type="protein sequence ID" value="CAA9562561.1"/>
    <property type="molecule type" value="Genomic_DNA"/>
</dbReference>
<reference evidence="2" key="1">
    <citation type="submission" date="2020-02" db="EMBL/GenBank/DDBJ databases">
        <authorList>
            <person name="Meier V. D."/>
        </authorList>
    </citation>
    <scope>NUCLEOTIDE SEQUENCE</scope>
    <source>
        <strain evidence="2">AVDCRST_MAG19</strain>
    </source>
</reference>
<gene>
    <name evidence="2" type="ORF">AVDCRST_MAG19-1944</name>
</gene>
<proteinExistence type="predicted"/>
<organism evidence="2">
    <name type="scientific">uncultured Thermomicrobiales bacterium</name>
    <dbReference type="NCBI Taxonomy" id="1645740"/>
    <lineage>
        <taxon>Bacteria</taxon>
        <taxon>Pseudomonadati</taxon>
        <taxon>Thermomicrobiota</taxon>
        <taxon>Thermomicrobia</taxon>
        <taxon>Thermomicrobiales</taxon>
        <taxon>environmental samples</taxon>
    </lineage>
</organism>
<evidence type="ECO:0000256" key="1">
    <source>
        <dbReference type="SAM" id="MobiDB-lite"/>
    </source>
</evidence>